<proteinExistence type="predicted"/>
<protein>
    <submittedName>
        <fullName evidence="2">Uncharacterized protein</fullName>
    </submittedName>
</protein>
<dbReference type="Proteomes" id="UP000887579">
    <property type="component" value="Unplaced"/>
</dbReference>
<evidence type="ECO:0000313" key="1">
    <source>
        <dbReference type="Proteomes" id="UP000887579"/>
    </source>
</evidence>
<sequence length="75" mass="8355">MVLQDRLEVTERNVSSRSVSCAPSQISLNERYRQPQSNAIPLKSNKGLPLFVDKAGDNVVKSIVQLPMPEKFNGK</sequence>
<dbReference type="WBParaSite" id="ES5_v2.g28787.t1">
    <property type="protein sequence ID" value="ES5_v2.g28787.t1"/>
    <property type="gene ID" value="ES5_v2.g28787"/>
</dbReference>
<evidence type="ECO:0000313" key="2">
    <source>
        <dbReference type="WBParaSite" id="ES5_v2.g28787.t1"/>
    </source>
</evidence>
<reference evidence="2" key="1">
    <citation type="submission" date="2022-11" db="UniProtKB">
        <authorList>
            <consortium name="WormBaseParasite"/>
        </authorList>
    </citation>
    <scope>IDENTIFICATION</scope>
</reference>
<name>A0AC34GGK6_9BILA</name>
<organism evidence="1 2">
    <name type="scientific">Panagrolaimus sp. ES5</name>
    <dbReference type="NCBI Taxonomy" id="591445"/>
    <lineage>
        <taxon>Eukaryota</taxon>
        <taxon>Metazoa</taxon>
        <taxon>Ecdysozoa</taxon>
        <taxon>Nematoda</taxon>
        <taxon>Chromadorea</taxon>
        <taxon>Rhabditida</taxon>
        <taxon>Tylenchina</taxon>
        <taxon>Panagrolaimomorpha</taxon>
        <taxon>Panagrolaimoidea</taxon>
        <taxon>Panagrolaimidae</taxon>
        <taxon>Panagrolaimus</taxon>
    </lineage>
</organism>
<accession>A0AC34GGK6</accession>